<keyword evidence="4 6" id="KW-1133">Transmembrane helix</keyword>
<dbReference type="PROSITE" id="PS50850">
    <property type="entry name" value="MFS"/>
    <property type="match status" value="1"/>
</dbReference>
<accession>A0A563F3P6</accession>
<dbReference type="InterPro" id="IPR050189">
    <property type="entry name" value="MFS_Efflux_Transporters"/>
</dbReference>
<evidence type="ECO:0000256" key="6">
    <source>
        <dbReference type="SAM" id="Phobius"/>
    </source>
</evidence>
<keyword evidence="9" id="KW-1185">Reference proteome</keyword>
<comment type="subcellular location">
    <subcellularLocation>
        <location evidence="1">Cell membrane</location>
        <topology evidence="1">Multi-pass membrane protein</topology>
    </subcellularLocation>
</comment>
<dbReference type="OrthoDB" id="4571815at2"/>
<dbReference type="Pfam" id="PF07690">
    <property type="entry name" value="MFS_1"/>
    <property type="match status" value="1"/>
</dbReference>
<feature type="transmembrane region" description="Helical" evidence="6">
    <location>
        <begin position="236"/>
        <end position="257"/>
    </location>
</feature>
<keyword evidence="5 6" id="KW-0472">Membrane</keyword>
<dbReference type="InterPro" id="IPR036259">
    <property type="entry name" value="MFS_trans_sf"/>
</dbReference>
<evidence type="ECO:0000256" key="2">
    <source>
        <dbReference type="ARBA" id="ARBA00022475"/>
    </source>
</evidence>
<feature type="transmembrane region" description="Helical" evidence="6">
    <location>
        <begin position="292"/>
        <end position="315"/>
    </location>
</feature>
<dbReference type="InterPro" id="IPR020846">
    <property type="entry name" value="MFS_dom"/>
</dbReference>
<evidence type="ECO:0000256" key="1">
    <source>
        <dbReference type="ARBA" id="ARBA00004651"/>
    </source>
</evidence>
<dbReference type="GO" id="GO:0005886">
    <property type="term" value="C:plasma membrane"/>
    <property type="evidence" value="ECO:0007669"/>
    <property type="project" value="UniProtKB-SubCell"/>
</dbReference>
<feature type="transmembrane region" description="Helical" evidence="6">
    <location>
        <begin position="42"/>
        <end position="62"/>
    </location>
</feature>
<feature type="transmembrane region" description="Helical" evidence="6">
    <location>
        <begin position="353"/>
        <end position="373"/>
    </location>
</feature>
<feature type="transmembrane region" description="Helical" evidence="6">
    <location>
        <begin position="92"/>
        <end position="116"/>
    </location>
</feature>
<organism evidence="8 9">
    <name type="scientific">Lentzea tibetensis</name>
    <dbReference type="NCBI Taxonomy" id="2591470"/>
    <lineage>
        <taxon>Bacteria</taxon>
        <taxon>Bacillati</taxon>
        <taxon>Actinomycetota</taxon>
        <taxon>Actinomycetes</taxon>
        <taxon>Pseudonocardiales</taxon>
        <taxon>Pseudonocardiaceae</taxon>
        <taxon>Lentzea</taxon>
    </lineage>
</organism>
<dbReference type="EMBL" id="VOBR01000001">
    <property type="protein sequence ID" value="TWP54401.1"/>
    <property type="molecule type" value="Genomic_DNA"/>
</dbReference>
<feature type="transmembrane region" description="Helical" evidence="6">
    <location>
        <begin position="69"/>
        <end position="86"/>
    </location>
</feature>
<feature type="transmembrane region" description="Helical" evidence="6">
    <location>
        <begin position="128"/>
        <end position="154"/>
    </location>
</feature>
<evidence type="ECO:0000313" key="9">
    <source>
        <dbReference type="Proteomes" id="UP000316639"/>
    </source>
</evidence>
<dbReference type="PANTHER" id="PTHR43124:SF3">
    <property type="entry name" value="CHLORAMPHENICOL EFFLUX PUMP RV0191"/>
    <property type="match status" value="1"/>
</dbReference>
<evidence type="ECO:0000256" key="3">
    <source>
        <dbReference type="ARBA" id="ARBA00022692"/>
    </source>
</evidence>
<evidence type="ECO:0000256" key="5">
    <source>
        <dbReference type="ARBA" id="ARBA00023136"/>
    </source>
</evidence>
<dbReference type="SUPFAM" id="SSF103473">
    <property type="entry name" value="MFS general substrate transporter"/>
    <property type="match status" value="1"/>
</dbReference>
<evidence type="ECO:0000313" key="8">
    <source>
        <dbReference type="EMBL" id="TWP54401.1"/>
    </source>
</evidence>
<feature type="domain" description="Major facilitator superfamily (MFS) profile" evidence="7">
    <location>
        <begin position="202"/>
        <end position="377"/>
    </location>
</feature>
<dbReference type="Gene3D" id="1.20.1250.20">
    <property type="entry name" value="MFS general substrate transporter like domains"/>
    <property type="match status" value="2"/>
</dbReference>
<name>A0A563F3P6_9PSEU</name>
<proteinExistence type="predicted"/>
<feature type="transmembrane region" description="Helical" evidence="6">
    <location>
        <begin position="327"/>
        <end position="347"/>
    </location>
</feature>
<dbReference type="GO" id="GO:0022857">
    <property type="term" value="F:transmembrane transporter activity"/>
    <property type="evidence" value="ECO:0007669"/>
    <property type="project" value="InterPro"/>
</dbReference>
<dbReference type="Proteomes" id="UP000316639">
    <property type="component" value="Unassembled WGS sequence"/>
</dbReference>
<reference evidence="8 9" key="1">
    <citation type="submission" date="2019-07" db="EMBL/GenBank/DDBJ databases">
        <title>Lentzea xizangensis sp. nov., isolated from Qinghai-Tibetan Plateau Soils.</title>
        <authorList>
            <person name="Huang J."/>
        </authorList>
    </citation>
    <scope>NUCLEOTIDE SEQUENCE [LARGE SCALE GENOMIC DNA]</scope>
    <source>
        <strain evidence="8 9">FXJ1.1311</strain>
    </source>
</reference>
<keyword evidence="3 6" id="KW-0812">Transmembrane</keyword>
<evidence type="ECO:0000259" key="7">
    <source>
        <dbReference type="PROSITE" id="PS50850"/>
    </source>
</evidence>
<keyword evidence="2" id="KW-1003">Cell membrane</keyword>
<feature type="transmembrane region" description="Helical" evidence="6">
    <location>
        <begin position="199"/>
        <end position="224"/>
    </location>
</feature>
<gene>
    <name evidence="8" type="ORF">FKR81_01825</name>
</gene>
<feature type="transmembrane region" description="Helical" evidence="6">
    <location>
        <begin position="160"/>
        <end position="179"/>
    </location>
</feature>
<protein>
    <submittedName>
        <fullName evidence="8">MFS transporter</fullName>
    </submittedName>
</protein>
<feature type="transmembrane region" description="Helical" evidence="6">
    <location>
        <begin position="269"/>
        <end position="286"/>
    </location>
</feature>
<dbReference type="InterPro" id="IPR011701">
    <property type="entry name" value="MFS"/>
</dbReference>
<evidence type="ECO:0000256" key="4">
    <source>
        <dbReference type="ARBA" id="ARBA00022989"/>
    </source>
</evidence>
<comment type="caution">
    <text evidence="8">The sequence shown here is derived from an EMBL/GenBank/DDBJ whole genome shotgun (WGS) entry which is preliminary data.</text>
</comment>
<sequence>MVRALGPVLPAAAVSSLPFTVFNTFLVQIAAAAGAGVAALGSLRGLGGLAALAVGVALAPLIDRVPKHLAAAGSLTLLGLSALLGASGDFFALAGFCLLVGAATAVLNPALSAAAADRFGDGPAAARAATLVSATQSLAAMLAAPVIALPALFWGWQGDLVAVTAIALLIAVFFLRREVDPVRSQKIGYLKTFRRLRDVPGALPLLAVAMLRTTAFMGYLSYLAAFCADRFHLQPAAFAIVWSVSGGAFFVGNLLAGRYTNTNGNPEKVLIGAIAAALAAMIAFYTTHSLPIAIAMMVVLGAGHAAAAACVVSLVVRRCGLLRGAALALNGAGMSLGVFAGAALGGLGLALGGYAGVAAALGGATALALVFAWRVRR</sequence>
<dbReference type="PANTHER" id="PTHR43124">
    <property type="entry name" value="PURINE EFFLUX PUMP PBUE"/>
    <property type="match status" value="1"/>
</dbReference>
<dbReference type="AlphaFoldDB" id="A0A563F3P6"/>